<feature type="compositionally biased region" description="Low complexity" evidence="1">
    <location>
        <begin position="180"/>
        <end position="197"/>
    </location>
</feature>
<evidence type="ECO:0000256" key="1">
    <source>
        <dbReference type="SAM" id="MobiDB-lite"/>
    </source>
</evidence>
<dbReference type="Proteomes" id="UP000007752">
    <property type="component" value="Chromosome 2"/>
</dbReference>
<evidence type="ECO:0000313" key="2">
    <source>
        <dbReference type="EMBL" id="EEE56311.1"/>
    </source>
</evidence>
<feature type="region of interest" description="Disordered" evidence="1">
    <location>
        <begin position="123"/>
        <end position="159"/>
    </location>
</feature>
<gene>
    <name evidence="2" type="ORF">OsJ_05397</name>
</gene>
<dbReference type="EMBL" id="CM000139">
    <property type="protein sequence ID" value="EEE56311.1"/>
    <property type="molecule type" value="Genomic_DNA"/>
</dbReference>
<reference evidence="2" key="2">
    <citation type="submission" date="2008-12" db="EMBL/GenBank/DDBJ databases">
        <title>Improved gene annotation of the rice (Oryza sativa) genomes.</title>
        <authorList>
            <person name="Wang J."/>
            <person name="Li R."/>
            <person name="Fan W."/>
            <person name="Huang Q."/>
            <person name="Zhang J."/>
            <person name="Zhou Y."/>
            <person name="Hu Y."/>
            <person name="Zi S."/>
            <person name="Li J."/>
            <person name="Ni P."/>
            <person name="Zheng H."/>
            <person name="Zhang Y."/>
            <person name="Zhao M."/>
            <person name="Hao Q."/>
            <person name="McDermott J."/>
            <person name="Samudrala R."/>
            <person name="Kristiansen K."/>
            <person name="Wong G.K.-S."/>
        </authorList>
    </citation>
    <scope>NUCLEOTIDE SEQUENCE</scope>
</reference>
<protein>
    <submittedName>
        <fullName evidence="2">Uncharacterized protein</fullName>
    </submittedName>
</protein>
<dbReference type="AlphaFoldDB" id="B9F2R7"/>
<reference evidence="2" key="1">
    <citation type="journal article" date="2005" name="PLoS Biol.">
        <title>The genomes of Oryza sativa: a history of duplications.</title>
        <authorList>
            <person name="Yu J."/>
            <person name="Wang J."/>
            <person name="Lin W."/>
            <person name="Li S."/>
            <person name="Li H."/>
            <person name="Zhou J."/>
            <person name="Ni P."/>
            <person name="Dong W."/>
            <person name="Hu S."/>
            <person name="Zeng C."/>
            <person name="Zhang J."/>
            <person name="Zhang Y."/>
            <person name="Li R."/>
            <person name="Xu Z."/>
            <person name="Li S."/>
            <person name="Li X."/>
            <person name="Zheng H."/>
            <person name="Cong L."/>
            <person name="Lin L."/>
            <person name="Yin J."/>
            <person name="Geng J."/>
            <person name="Li G."/>
            <person name="Shi J."/>
            <person name="Liu J."/>
            <person name="Lv H."/>
            <person name="Li J."/>
            <person name="Wang J."/>
            <person name="Deng Y."/>
            <person name="Ran L."/>
            <person name="Shi X."/>
            <person name="Wang X."/>
            <person name="Wu Q."/>
            <person name="Li C."/>
            <person name="Ren X."/>
            <person name="Wang J."/>
            <person name="Wang X."/>
            <person name="Li D."/>
            <person name="Liu D."/>
            <person name="Zhang X."/>
            <person name="Ji Z."/>
            <person name="Zhao W."/>
            <person name="Sun Y."/>
            <person name="Zhang Z."/>
            <person name="Bao J."/>
            <person name="Han Y."/>
            <person name="Dong L."/>
            <person name="Ji J."/>
            <person name="Chen P."/>
            <person name="Wu S."/>
            <person name="Liu J."/>
            <person name="Xiao Y."/>
            <person name="Bu D."/>
            <person name="Tan J."/>
            <person name="Yang L."/>
            <person name="Ye C."/>
            <person name="Zhang J."/>
            <person name="Xu J."/>
            <person name="Zhou Y."/>
            <person name="Yu Y."/>
            <person name="Zhang B."/>
            <person name="Zhuang S."/>
            <person name="Wei H."/>
            <person name="Liu B."/>
            <person name="Lei M."/>
            <person name="Yu H."/>
            <person name="Li Y."/>
            <person name="Xu H."/>
            <person name="Wei S."/>
            <person name="He X."/>
            <person name="Fang L."/>
            <person name="Zhang Z."/>
            <person name="Zhang Y."/>
            <person name="Huang X."/>
            <person name="Su Z."/>
            <person name="Tong W."/>
            <person name="Li J."/>
            <person name="Tong Z."/>
            <person name="Li S."/>
            <person name="Ye J."/>
            <person name="Wang L."/>
            <person name="Fang L."/>
            <person name="Lei T."/>
            <person name="Chen C."/>
            <person name="Chen H."/>
            <person name="Xu Z."/>
            <person name="Li H."/>
            <person name="Huang H."/>
            <person name="Zhang F."/>
            <person name="Xu H."/>
            <person name="Li N."/>
            <person name="Zhao C."/>
            <person name="Li S."/>
            <person name="Dong L."/>
            <person name="Huang Y."/>
            <person name="Li L."/>
            <person name="Xi Y."/>
            <person name="Qi Q."/>
            <person name="Li W."/>
            <person name="Zhang B."/>
            <person name="Hu W."/>
            <person name="Zhang Y."/>
            <person name="Tian X."/>
            <person name="Jiao Y."/>
            <person name="Liang X."/>
            <person name="Jin J."/>
            <person name="Gao L."/>
            <person name="Zheng W."/>
            <person name="Hao B."/>
            <person name="Liu S."/>
            <person name="Wang W."/>
            <person name="Yuan L."/>
            <person name="Cao M."/>
            <person name="McDermott J."/>
            <person name="Samudrala R."/>
            <person name="Wang J."/>
            <person name="Wong G.K."/>
            <person name="Yang H."/>
        </authorList>
    </citation>
    <scope>NUCLEOTIDE SEQUENCE [LARGE SCALE GENOMIC DNA]</scope>
</reference>
<sequence length="240" mass="25716">MSTTTSESKGNDVSCAVGAFPQQHCSGDIDPQGAEIAYLNLTKATTRAATSGTQRSRSGARRVAWLGASPFHLRRRRGIEVGAQMRPLAGRRPVMTIQLTEFVEEWQKSLLSLNSAADSCAGAVSGADTRVSSSLERRARRRAPERAEEGGAGAGISPNTARVDCVISGEVEIEMEKPKGSNLGLPGLGSSPSPRNNGRTEPKSSQIVQPISNIKLVKPNIFFKKKQTISEMQQNIKLSN</sequence>
<organism evidence="2">
    <name type="scientific">Oryza sativa subsp. japonica</name>
    <name type="common">Rice</name>
    <dbReference type="NCBI Taxonomy" id="39947"/>
    <lineage>
        <taxon>Eukaryota</taxon>
        <taxon>Viridiplantae</taxon>
        <taxon>Streptophyta</taxon>
        <taxon>Embryophyta</taxon>
        <taxon>Tracheophyta</taxon>
        <taxon>Spermatophyta</taxon>
        <taxon>Magnoliopsida</taxon>
        <taxon>Liliopsida</taxon>
        <taxon>Poales</taxon>
        <taxon>Poaceae</taxon>
        <taxon>BOP clade</taxon>
        <taxon>Oryzoideae</taxon>
        <taxon>Oryzeae</taxon>
        <taxon>Oryzinae</taxon>
        <taxon>Oryza</taxon>
        <taxon>Oryza sativa</taxon>
    </lineage>
</organism>
<name>B9F2R7_ORYSJ</name>
<feature type="region of interest" description="Disordered" evidence="1">
    <location>
        <begin position="176"/>
        <end position="207"/>
    </location>
</feature>
<proteinExistence type="predicted"/>
<accession>B9F2R7</accession>